<dbReference type="PROSITE" id="PS50297">
    <property type="entry name" value="ANK_REP_REGION"/>
    <property type="match status" value="3"/>
</dbReference>
<feature type="repeat" description="ANK" evidence="3">
    <location>
        <begin position="367"/>
        <end position="399"/>
    </location>
</feature>
<dbReference type="GeneID" id="38115533"/>
<comment type="caution">
    <text evidence="4">The sequence shown here is derived from an EMBL/GenBank/DDBJ whole genome shotgun (WGS) entry which is preliminary data.</text>
</comment>
<protein>
    <submittedName>
        <fullName evidence="4">Uncharacterized protein</fullName>
    </submittedName>
</protein>
<evidence type="ECO:0000256" key="3">
    <source>
        <dbReference type="PROSITE-ProRule" id="PRU00023"/>
    </source>
</evidence>
<proteinExistence type="predicted"/>
<feature type="repeat" description="ANK" evidence="3">
    <location>
        <begin position="400"/>
        <end position="421"/>
    </location>
</feature>
<dbReference type="PANTHER" id="PTHR24198:SF165">
    <property type="entry name" value="ANKYRIN REPEAT-CONTAINING PROTEIN-RELATED"/>
    <property type="match status" value="1"/>
</dbReference>
<dbReference type="Pfam" id="PF12796">
    <property type="entry name" value="Ank_2"/>
    <property type="match status" value="2"/>
</dbReference>
<sequence length="631" mass="69158">MSTFRLFDLPEELAIIVTTYMGVRDLAKFCQTAWNSNRLGQLELYSNLSHEETRYIFQWAYNRQQPEAAFPVIHRYSDTLSEHPSLAFDAMHLACRFGHAPLTTALLDAGVPPERMETTDSSGRRDSFSPLDVAATHGHADVMDALLTGGVDLNKRRFLDNYALLCGKRNSVSVRRVLLNHGFDIHQVDEDGDNFLHYVCRHGKAPLPEIIRIIEVLLQLGLDINQPNADGDLPLMLALMSQSIGAVRFLVSKGADVNAVDAIGLWPLELAMQLPGDQDEKIYCLLKGGATIDEDSGLQLLRLGLSHEIRVHSLALLVRAWKTQVATFKCKDPNVLFCAAAAVGDVELLGQVLQHNPGTLNADCIVAGTTALTAAAASGHTEVIKFLIPHITSYNHLNPDGRTALHVAILSGSEEAVRLLLPHSPIGNADTTKRSPLLSAIGYQPPTIVAMLLDRLVNGETGTVETTLLLPLDKTHRGPKKLSPQDHVEAALQLAVLTENAPIVRLLLRRTPGLVQAQRRNPRLLQSALPHAEDVAVALITWGVDVSGTHTNGHSLQTALWDSVGHGRVEIVRALQRSGQFSHMPVYEGRRYRERAEAAAAHLGVRFPKDVLDWFSAPRAGQSGYGTGRRR</sequence>
<reference evidence="4 5" key="1">
    <citation type="journal article" date="2018" name="IMA Fungus">
        <title>IMA Genome-F 9: Draft genome sequence of Annulohypoxylon stygium, Aspergillus mulundensis, Berkeleyomyces basicola (syn. Thielaviopsis basicola), Ceratocystis smalleyi, two Cercospora beticola strains, Coleophoma cylindrospora, Fusarium fracticaudum, Phialophora cf. hyalina, and Morchella septimelata.</title>
        <authorList>
            <person name="Wingfield B.D."/>
            <person name="Bills G.F."/>
            <person name="Dong Y."/>
            <person name="Huang W."/>
            <person name="Nel W.J."/>
            <person name="Swalarsk-Parry B.S."/>
            <person name="Vaghefi N."/>
            <person name="Wilken P.M."/>
            <person name="An Z."/>
            <person name="de Beer Z.W."/>
            <person name="De Vos L."/>
            <person name="Chen L."/>
            <person name="Duong T.A."/>
            <person name="Gao Y."/>
            <person name="Hammerbacher A."/>
            <person name="Kikkert J.R."/>
            <person name="Li Y."/>
            <person name="Li H."/>
            <person name="Li K."/>
            <person name="Li Q."/>
            <person name="Liu X."/>
            <person name="Ma X."/>
            <person name="Naidoo K."/>
            <person name="Pethybridge S.J."/>
            <person name="Sun J."/>
            <person name="Steenkamp E.T."/>
            <person name="van der Nest M.A."/>
            <person name="van Wyk S."/>
            <person name="Wingfield M.J."/>
            <person name="Xiong C."/>
            <person name="Yue Q."/>
            <person name="Zhang X."/>
        </authorList>
    </citation>
    <scope>NUCLEOTIDE SEQUENCE [LARGE SCALE GENOMIC DNA]</scope>
    <source>
        <strain evidence="4 5">DSM 5745</strain>
    </source>
</reference>
<dbReference type="SMART" id="SM00248">
    <property type="entry name" value="ANK"/>
    <property type="match status" value="10"/>
</dbReference>
<dbReference type="SUPFAM" id="SSF48403">
    <property type="entry name" value="Ankyrin repeat"/>
    <property type="match status" value="2"/>
</dbReference>
<dbReference type="InterPro" id="IPR002110">
    <property type="entry name" value="Ankyrin_rpt"/>
</dbReference>
<dbReference type="EMBL" id="PVWQ01000005">
    <property type="protein sequence ID" value="RDW81606.1"/>
    <property type="molecule type" value="Genomic_DNA"/>
</dbReference>
<evidence type="ECO:0000313" key="5">
    <source>
        <dbReference type="Proteomes" id="UP000256690"/>
    </source>
</evidence>
<dbReference type="STRING" id="1810919.A0A3D8S5S5"/>
<keyword evidence="5" id="KW-1185">Reference proteome</keyword>
<evidence type="ECO:0000313" key="4">
    <source>
        <dbReference type="EMBL" id="RDW81606.1"/>
    </source>
</evidence>
<keyword evidence="2 3" id="KW-0040">ANK repeat</keyword>
<dbReference type="Pfam" id="PF00023">
    <property type="entry name" value="Ank"/>
    <property type="match status" value="1"/>
</dbReference>
<feature type="repeat" description="ANK" evidence="3">
    <location>
        <begin position="126"/>
        <end position="158"/>
    </location>
</feature>
<accession>A0A3D8S5S5</accession>
<dbReference type="PANTHER" id="PTHR24198">
    <property type="entry name" value="ANKYRIN REPEAT AND PROTEIN KINASE DOMAIN-CONTAINING PROTEIN"/>
    <property type="match status" value="1"/>
</dbReference>
<feature type="repeat" description="ANK" evidence="3">
    <location>
        <begin position="230"/>
        <end position="262"/>
    </location>
</feature>
<evidence type="ECO:0000256" key="2">
    <source>
        <dbReference type="ARBA" id="ARBA00023043"/>
    </source>
</evidence>
<gene>
    <name evidence="4" type="ORF">DSM5745_05163</name>
</gene>
<feature type="repeat" description="ANK" evidence="3">
    <location>
        <begin position="191"/>
        <end position="229"/>
    </location>
</feature>
<dbReference type="PROSITE" id="PS50088">
    <property type="entry name" value="ANK_REPEAT"/>
    <property type="match status" value="5"/>
</dbReference>
<organism evidence="4 5">
    <name type="scientific">Aspergillus mulundensis</name>
    <dbReference type="NCBI Taxonomy" id="1810919"/>
    <lineage>
        <taxon>Eukaryota</taxon>
        <taxon>Fungi</taxon>
        <taxon>Dikarya</taxon>
        <taxon>Ascomycota</taxon>
        <taxon>Pezizomycotina</taxon>
        <taxon>Eurotiomycetes</taxon>
        <taxon>Eurotiomycetidae</taxon>
        <taxon>Eurotiales</taxon>
        <taxon>Aspergillaceae</taxon>
        <taxon>Aspergillus</taxon>
        <taxon>Aspergillus subgen. Nidulantes</taxon>
    </lineage>
</organism>
<evidence type="ECO:0000256" key="1">
    <source>
        <dbReference type="ARBA" id="ARBA00022737"/>
    </source>
</evidence>
<dbReference type="AlphaFoldDB" id="A0A3D8S5S5"/>
<keyword evidence="1" id="KW-0677">Repeat</keyword>
<name>A0A3D8S5S5_9EURO</name>
<dbReference type="InterPro" id="IPR036770">
    <property type="entry name" value="Ankyrin_rpt-contain_sf"/>
</dbReference>
<dbReference type="Proteomes" id="UP000256690">
    <property type="component" value="Unassembled WGS sequence"/>
</dbReference>
<dbReference type="Gene3D" id="1.25.40.20">
    <property type="entry name" value="Ankyrin repeat-containing domain"/>
    <property type="match status" value="3"/>
</dbReference>
<dbReference type="RefSeq" id="XP_026604659.1">
    <property type="nucleotide sequence ID" value="XM_026747179.1"/>
</dbReference>
<dbReference type="OrthoDB" id="4464097at2759"/>